<protein>
    <recommendedName>
        <fullName evidence="4">Peptidase S1 domain-containing protein</fullName>
    </recommendedName>
</protein>
<feature type="domain" description="Peptidase S1" evidence="4">
    <location>
        <begin position="1"/>
        <end position="70"/>
    </location>
</feature>
<dbReference type="InterPro" id="IPR001254">
    <property type="entry name" value="Trypsin_dom"/>
</dbReference>
<evidence type="ECO:0000256" key="1">
    <source>
        <dbReference type="ARBA" id="ARBA00022670"/>
    </source>
</evidence>
<dbReference type="GO" id="GO:0006508">
    <property type="term" value="P:proteolysis"/>
    <property type="evidence" value="ECO:0007669"/>
    <property type="project" value="UniProtKB-KW"/>
</dbReference>
<accession>A0A922M5K4</accession>
<gene>
    <name evidence="5" type="ORF">HF086_016102</name>
</gene>
<evidence type="ECO:0000313" key="6">
    <source>
        <dbReference type="Proteomes" id="UP000814243"/>
    </source>
</evidence>
<evidence type="ECO:0000256" key="3">
    <source>
        <dbReference type="ARBA" id="ARBA00022825"/>
    </source>
</evidence>
<dbReference type="Gene3D" id="2.40.10.10">
    <property type="entry name" value="Trypsin-like serine proteases"/>
    <property type="match status" value="1"/>
</dbReference>
<dbReference type="Proteomes" id="UP000814243">
    <property type="component" value="Unassembled WGS sequence"/>
</dbReference>
<dbReference type="EMBL" id="JACEFF010000816">
    <property type="protein sequence ID" value="KAH9630598.1"/>
    <property type="molecule type" value="Genomic_DNA"/>
</dbReference>
<dbReference type="Pfam" id="PF00089">
    <property type="entry name" value="Trypsin"/>
    <property type="match status" value="1"/>
</dbReference>
<keyword evidence="3" id="KW-0720">Serine protease</keyword>
<dbReference type="GO" id="GO:0004252">
    <property type="term" value="F:serine-type endopeptidase activity"/>
    <property type="evidence" value="ECO:0007669"/>
    <property type="project" value="InterPro"/>
</dbReference>
<name>A0A922M5K4_SPOEX</name>
<reference evidence="5" key="1">
    <citation type="journal article" date="2021" name="G3 (Bethesda)">
        <title>Genome and transcriptome analysis of the beet armyworm Spodoptera exigua reveals targets for pest control. .</title>
        <authorList>
            <person name="Simon S."/>
            <person name="Breeschoten T."/>
            <person name="Jansen H.J."/>
            <person name="Dirks R.P."/>
            <person name="Schranz M.E."/>
            <person name="Ros V.I.D."/>
        </authorList>
    </citation>
    <scope>NUCLEOTIDE SEQUENCE</scope>
    <source>
        <strain evidence="5">TB_SE_WUR_2020</strain>
    </source>
</reference>
<organism evidence="5 6">
    <name type="scientific">Spodoptera exigua</name>
    <name type="common">Beet armyworm</name>
    <name type="synonym">Noctua fulgens</name>
    <dbReference type="NCBI Taxonomy" id="7107"/>
    <lineage>
        <taxon>Eukaryota</taxon>
        <taxon>Metazoa</taxon>
        <taxon>Ecdysozoa</taxon>
        <taxon>Arthropoda</taxon>
        <taxon>Hexapoda</taxon>
        <taxon>Insecta</taxon>
        <taxon>Pterygota</taxon>
        <taxon>Neoptera</taxon>
        <taxon>Endopterygota</taxon>
        <taxon>Lepidoptera</taxon>
        <taxon>Glossata</taxon>
        <taxon>Ditrysia</taxon>
        <taxon>Noctuoidea</taxon>
        <taxon>Noctuidae</taxon>
        <taxon>Amphipyrinae</taxon>
        <taxon>Spodoptera</taxon>
    </lineage>
</organism>
<keyword evidence="2" id="KW-0378">Hydrolase</keyword>
<evidence type="ECO:0000259" key="4">
    <source>
        <dbReference type="PROSITE" id="PS50240"/>
    </source>
</evidence>
<dbReference type="InterPro" id="IPR050127">
    <property type="entry name" value="Serine_Proteases_S1"/>
</dbReference>
<dbReference type="SUPFAM" id="SSF50494">
    <property type="entry name" value="Trypsin-like serine proteases"/>
    <property type="match status" value="1"/>
</dbReference>
<dbReference type="PANTHER" id="PTHR24264:SF54">
    <property type="entry name" value="PEPTIDASE S1 DOMAIN-CONTAINING PROTEIN"/>
    <property type="match status" value="1"/>
</dbReference>
<dbReference type="InterPro" id="IPR043504">
    <property type="entry name" value="Peptidase_S1_PA_chymotrypsin"/>
</dbReference>
<sequence length="84" mass="9254">MWSSKCNDSKLKMCGINNGDGGAPLACQFGNNRYKLTGLVAWGIGCGQQDVPAVYANVPKFRNWVDLKLRIWGFAATSYSNIKH</sequence>
<dbReference type="PANTHER" id="PTHR24264">
    <property type="entry name" value="TRYPSIN-RELATED"/>
    <property type="match status" value="1"/>
</dbReference>
<evidence type="ECO:0000313" key="5">
    <source>
        <dbReference type="EMBL" id="KAH9630598.1"/>
    </source>
</evidence>
<dbReference type="InterPro" id="IPR009003">
    <property type="entry name" value="Peptidase_S1_PA"/>
</dbReference>
<keyword evidence="1" id="KW-0645">Protease</keyword>
<evidence type="ECO:0000256" key="2">
    <source>
        <dbReference type="ARBA" id="ARBA00022801"/>
    </source>
</evidence>
<dbReference type="GO" id="GO:0005615">
    <property type="term" value="C:extracellular space"/>
    <property type="evidence" value="ECO:0007669"/>
    <property type="project" value="TreeGrafter"/>
</dbReference>
<proteinExistence type="predicted"/>
<comment type="caution">
    <text evidence="5">The sequence shown here is derived from an EMBL/GenBank/DDBJ whole genome shotgun (WGS) entry which is preliminary data.</text>
</comment>
<dbReference type="PROSITE" id="PS50240">
    <property type="entry name" value="TRYPSIN_DOM"/>
    <property type="match status" value="1"/>
</dbReference>
<dbReference type="AlphaFoldDB" id="A0A922M5K4"/>